<dbReference type="SUPFAM" id="SSF54928">
    <property type="entry name" value="RNA-binding domain, RBD"/>
    <property type="match status" value="1"/>
</dbReference>
<dbReference type="PROSITE" id="PS50102">
    <property type="entry name" value="RRM"/>
    <property type="match status" value="1"/>
</dbReference>
<keyword evidence="1" id="KW-0677">Repeat</keyword>
<dbReference type="InterPro" id="IPR000504">
    <property type="entry name" value="RRM_dom"/>
</dbReference>
<protein>
    <recommendedName>
        <fullName evidence="4">RRM domain-containing protein</fullName>
    </recommendedName>
</protein>
<feature type="domain" description="RRM" evidence="4">
    <location>
        <begin position="1"/>
        <end position="78"/>
    </location>
</feature>
<evidence type="ECO:0000256" key="2">
    <source>
        <dbReference type="ARBA" id="ARBA00022884"/>
    </source>
</evidence>
<dbReference type="CDD" id="cd00590">
    <property type="entry name" value="RRM_SF"/>
    <property type="match status" value="1"/>
</dbReference>
<dbReference type="InterPro" id="IPR012677">
    <property type="entry name" value="Nucleotide-bd_a/b_plait_sf"/>
</dbReference>
<dbReference type="SMART" id="SM00360">
    <property type="entry name" value="RRM"/>
    <property type="match status" value="1"/>
</dbReference>
<dbReference type="Pfam" id="PF00076">
    <property type="entry name" value="RRM_1"/>
    <property type="match status" value="1"/>
</dbReference>
<reference evidence="5" key="1">
    <citation type="journal article" date="2020" name="J. Eukaryot. Microbiol.">
        <title>De novo Sequencing, Assembly and Annotation of the Transcriptome for the Free-Living Testate Amoeba Arcella intermedia.</title>
        <authorList>
            <person name="Ribeiro G.M."/>
            <person name="Porfirio-Sousa A.L."/>
            <person name="Maurer-Alcala X.X."/>
            <person name="Katz L.A."/>
            <person name="Lahr D.J.G."/>
        </authorList>
    </citation>
    <scope>NUCLEOTIDE SEQUENCE</scope>
</reference>
<keyword evidence="2 3" id="KW-0694">RNA-binding</keyword>
<accession>A0A6B2LUW5</accession>
<dbReference type="AlphaFoldDB" id="A0A6B2LUW5"/>
<organism evidence="5">
    <name type="scientific">Arcella intermedia</name>
    <dbReference type="NCBI Taxonomy" id="1963864"/>
    <lineage>
        <taxon>Eukaryota</taxon>
        <taxon>Amoebozoa</taxon>
        <taxon>Tubulinea</taxon>
        <taxon>Elardia</taxon>
        <taxon>Arcellinida</taxon>
        <taxon>Sphaerothecina</taxon>
        <taxon>Arcellidae</taxon>
        <taxon>Arcella</taxon>
    </lineage>
</organism>
<proteinExistence type="predicted"/>
<dbReference type="GO" id="GO:0003723">
    <property type="term" value="F:RNA binding"/>
    <property type="evidence" value="ECO:0007669"/>
    <property type="project" value="UniProtKB-UniRule"/>
</dbReference>
<dbReference type="InterPro" id="IPR035979">
    <property type="entry name" value="RBD_domain_sf"/>
</dbReference>
<dbReference type="EMBL" id="GIBP01012120">
    <property type="protein sequence ID" value="NDV41089.1"/>
    <property type="molecule type" value="Transcribed_RNA"/>
</dbReference>
<dbReference type="PANTHER" id="PTHR24012">
    <property type="entry name" value="RNA BINDING PROTEIN"/>
    <property type="match status" value="1"/>
</dbReference>
<evidence type="ECO:0000313" key="5">
    <source>
        <dbReference type="EMBL" id="NDV41089.1"/>
    </source>
</evidence>
<dbReference type="Gene3D" id="3.30.70.330">
    <property type="match status" value="1"/>
</dbReference>
<name>A0A6B2LUW5_9EUKA</name>
<evidence type="ECO:0000259" key="4">
    <source>
        <dbReference type="PROSITE" id="PS50102"/>
    </source>
</evidence>
<sequence>MYIANFDTKLTEKELRQHFTTFGNIKSVKIMCDKKGKSKGYALINFETPQAAALALKRMKGQYLPNSSKPLKMDYWRTN</sequence>
<evidence type="ECO:0000256" key="3">
    <source>
        <dbReference type="PROSITE-ProRule" id="PRU00176"/>
    </source>
</evidence>
<evidence type="ECO:0000256" key="1">
    <source>
        <dbReference type="ARBA" id="ARBA00022737"/>
    </source>
</evidence>